<keyword evidence="3" id="KW-1185">Reference proteome</keyword>
<evidence type="ECO:0000256" key="1">
    <source>
        <dbReference type="SAM" id="MobiDB-lite"/>
    </source>
</evidence>
<feature type="region of interest" description="Disordered" evidence="1">
    <location>
        <begin position="130"/>
        <end position="151"/>
    </location>
</feature>
<name>A0ABR3RHG5_9PLEO</name>
<dbReference type="Proteomes" id="UP001521785">
    <property type="component" value="Unassembled WGS sequence"/>
</dbReference>
<protein>
    <submittedName>
        <fullName evidence="2">Uncharacterized protein</fullName>
    </submittedName>
</protein>
<evidence type="ECO:0000313" key="2">
    <source>
        <dbReference type="EMBL" id="KAL1603628.1"/>
    </source>
</evidence>
<dbReference type="EMBL" id="JAKJXO020000006">
    <property type="protein sequence ID" value="KAL1603628.1"/>
    <property type="molecule type" value="Genomic_DNA"/>
</dbReference>
<sequence length="151" mass="17298">MSAFEVYQFHDANNNTIKYLFNPSKRLNNSDEGPVLLDQVIETFDPEFDTAPSSAIPEPKAGTRMFEYKARDGAYVGYQYDPTAQNGKQYVVAIHREPMNWQSLREEDLAVENEEELIRSLEVRPTVNGLTKTPSIERRDSAMDDDMDTEL</sequence>
<gene>
    <name evidence="2" type="ORF">SLS60_005216</name>
</gene>
<accession>A0ABR3RHG5</accession>
<comment type="caution">
    <text evidence="2">The sequence shown here is derived from an EMBL/GenBank/DDBJ whole genome shotgun (WGS) entry which is preliminary data.</text>
</comment>
<reference evidence="2 3" key="1">
    <citation type="submission" date="2024-02" db="EMBL/GenBank/DDBJ databases">
        <title>De novo assembly and annotation of 12 fungi associated with fruit tree decline syndrome in Ontario, Canada.</title>
        <authorList>
            <person name="Sulman M."/>
            <person name="Ellouze W."/>
            <person name="Ilyukhin E."/>
        </authorList>
    </citation>
    <scope>NUCLEOTIDE SEQUENCE [LARGE SCALE GENOMIC DNA]</scope>
    <source>
        <strain evidence="2 3">M42-189</strain>
    </source>
</reference>
<organism evidence="2 3">
    <name type="scientific">Paraconiothyrium brasiliense</name>
    <dbReference type="NCBI Taxonomy" id="300254"/>
    <lineage>
        <taxon>Eukaryota</taxon>
        <taxon>Fungi</taxon>
        <taxon>Dikarya</taxon>
        <taxon>Ascomycota</taxon>
        <taxon>Pezizomycotina</taxon>
        <taxon>Dothideomycetes</taxon>
        <taxon>Pleosporomycetidae</taxon>
        <taxon>Pleosporales</taxon>
        <taxon>Massarineae</taxon>
        <taxon>Didymosphaeriaceae</taxon>
        <taxon>Paraconiothyrium</taxon>
    </lineage>
</organism>
<evidence type="ECO:0000313" key="3">
    <source>
        <dbReference type="Proteomes" id="UP001521785"/>
    </source>
</evidence>
<proteinExistence type="predicted"/>